<comment type="similarity">
    <text evidence="2">Belongs to the glycosyltransferase 2 family.</text>
</comment>
<dbReference type="PANTHER" id="PTHR43179:SF12">
    <property type="entry name" value="GALACTOFURANOSYLTRANSFERASE GLFT2"/>
    <property type="match status" value="1"/>
</dbReference>
<feature type="domain" description="Glycosyltransferase 2-like" evidence="5">
    <location>
        <begin position="5"/>
        <end position="161"/>
    </location>
</feature>
<evidence type="ECO:0000313" key="6">
    <source>
        <dbReference type="EMBL" id="RHL29864.1"/>
    </source>
</evidence>
<dbReference type="Gene3D" id="3.90.550.10">
    <property type="entry name" value="Spore Coat Polysaccharide Biosynthesis Protein SpsA, Chain A"/>
    <property type="match status" value="1"/>
</dbReference>
<dbReference type="RefSeq" id="WP_118369516.1">
    <property type="nucleotide sequence ID" value="NZ_QRON01000002.1"/>
</dbReference>
<dbReference type="InterPro" id="IPR001173">
    <property type="entry name" value="Glyco_trans_2-like"/>
</dbReference>
<evidence type="ECO:0000313" key="7">
    <source>
        <dbReference type="Proteomes" id="UP000283297"/>
    </source>
</evidence>
<evidence type="ECO:0000256" key="2">
    <source>
        <dbReference type="ARBA" id="ARBA00006739"/>
    </source>
</evidence>
<dbReference type="GO" id="GO:0016757">
    <property type="term" value="F:glycosyltransferase activity"/>
    <property type="evidence" value="ECO:0007669"/>
    <property type="project" value="UniProtKB-KW"/>
</dbReference>
<protein>
    <submittedName>
        <fullName evidence="6">Glycosyltransferase</fullName>
    </submittedName>
</protein>
<evidence type="ECO:0000256" key="1">
    <source>
        <dbReference type="ARBA" id="ARBA00004776"/>
    </source>
</evidence>
<organism evidence="6 7">
    <name type="scientific">Agathobacter rectalis</name>
    <dbReference type="NCBI Taxonomy" id="39491"/>
    <lineage>
        <taxon>Bacteria</taxon>
        <taxon>Bacillati</taxon>
        <taxon>Bacillota</taxon>
        <taxon>Clostridia</taxon>
        <taxon>Lachnospirales</taxon>
        <taxon>Lachnospiraceae</taxon>
        <taxon>Agathobacter</taxon>
    </lineage>
</organism>
<dbReference type="Proteomes" id="UP000283297">
    <property type="component" value="Unassembled WGS sequence"/>
</dbReference>
<dbReference type="EMBL" id="QRON01000002">
    <property type="protein sequence ID" value="RHL29864.1"/>
    <property type="molecule type" value="Genomic_DNA"/>
</dbReference>
<keyword evidence="4 6" id="KW-0808">Transferase</keyword>
<reference evidence="6 7" key="1">
    <citation type="submission" date="2018-08" db="EMBL/GenBank/DDBJ databases">
        <title>A genome reference for cultivated species of the human gut microbiota.</title>
        <authorList>
            <person name="Zou Y."/>
            <person name="Xue W."/>
            <person name="Luo G."/>
        </authorList>
    </citation>
    <scope>NUCLEOTIDE SEQUENCE [LARGE SCALE GENOMIC DNA]</scope>
    <source>
        <strain evidence="6 7">AF38-24</strain>
    </source>
</reference>
<proteinExistence type="inferred from homology"/>
<accession>A0A415K0S0</accession>
<dbReference type="InterPro" id="IPR029044">
    <property type="entry name" value="Nucleotide-diphossugar_trans"/>
</dbReference>
<dbReference type="Pfam" id="PF00535">
    <property type="entry name" value="Glycos_transf_2"/>
    <property type="match status" value="1"/>
</dbReference>
<comment type="pathway">
    <text evidence="1">Cell wall biogenesis; cell wall polysaccharide biosynthesis.</text>
</comment>
<sequence>MKIGVILVTFNRLDKLKIALDCYDAQTHKPDYIYVINNHSTDGTDVFLKEWQEQTGVCERLVLELPYNSGGAGGFHDGLEVGLKKDADWLWVADDDAYPEKDAFEKLSSYYDTLSADEQNKIAALCSAVINNGKIHYAHRNHLNLSKFKCKFRESSPEEYEKNAFDIDVFSYVGTLIKKTALLEQGLCEKEYFIYCDDQEHSLRIRKAGRIVVVPASRVIHNTPGFDDKGIFWGMYYHARNNLLMMRKHFPKRYYLLKMTKAYIVKASFLSKNDKKTRGLYKAAYKDAFYNRKGIHEVYKPGWKY</sequence>
<comment type="caution">
    <text evidence="6">The sequence shown here is derived from an EMBL/GenBank/DDBJ whole genome shotgun (WGS) entry which is preliminary data.</text>
</comment>
<gene>
    <name evidence="6" type="ORF">DW028_04380</name>
</gene>
<dbReference type="SUPFAM" id="SSF53448">
    <property type="entry name" value="Nucleotide-diphospho-sugar transferases"/>
    <property type="match status" value="1"/>
</dbReference>
<dbReference type="AlphaFoldDB" id="A0A415K0S0"/>
<evidence type="ECO:0000256" key="4">
    <source>
        <dbReference type="ARBA" id="ARBA00022679"/>
    </source>
</evidence>
<evidence type="ECO:0000256" key="3">
    <source>
        <dbReference type="ARBA" id="ARBA00022676"/>
    </source>
</evidence>
<keyword evidence="3" id="KW-0328">Glycosyltransferase</keyword>
<dbReference type="PANTHER" id="PTHR43179">
    <property type="entry name" value="RHAMNOSYLTRANSFERASE WBBL"/>
    <property type="match status" value="1"/>
</dbReference>
<evidence type="ECO:0000259" key="5">
    <source>
        <dbReference type="Pfam" id="PF00535"/>
    </source>
</evidence>
<name>A0A415K0S0_9FIRM</name>